<comment type="caution">
    <text evidence="1">The sequence shown here is derived from an EMBL/GenBank/DDBJ whole genome shotgun (WGS) entry which is preliminary data.</text>
</comment>
<gene>
    <name evidence="1" type="ORF">GMARGA_LOCUS12276</name>
</gene>
<dbReference type="EMBL" id="CAJVQB010007442">
    <property type="protein sequence ID" value="CAG8703424.1"/>
    <property type="molecule type" value="Genomic_DNA"/>
</dbReference>
<proteinExistence type="predicted"/>
<dbReference type="Proteomes" id="UP000789901">
    <property type="component" value="Unassembled WGS sequence"/>
</dbReference>
<protein>
    <submittedName>
        <fullName evidence="1">36297_t:CDS:1</fullName>
    </submittedName>
</protein>
<name>A0ABN7UYQ1_GIGMA</name>
<evidence type="ECO:0000313" key="2">
    <source>
        <dbReference type="Proteomes" id="UP000789901"/>
    </source>
</evidence>
<accession>A0ABN7UYQ1</accession>
<sequence length="129" mass="14526">MDKIKKEGLSTSFYEEVIDLIINSSSESDFPIIDLDDLEINVMRFWFSAVPIEYPAISNEGVAYIFNINPSNSNALFNDIQYSMEGGGGSNKINCPYLNCHVKKVVHKCTSAKICEYTENEIKNSSHCE</sequence>
<reference evidence="1 2" key="1">
    <citation type="submission" date="2021-06" db="EMBL/GenBank/DDBJ databases">
        <authorList>
            <person name="Kallberg Y."/>
            <person name="Tangrot J."/>
            <person name="Rosling A."/>
        </authorList>
    </citation>
    <scope>NUCLEOTIDE SEQUENCE [LARGE SCALE GENOMIC DNA]</scope>
    <source>
        <strain evidence="1 2">120-4 pot B 10/14</strain>
    </source>
</reference>
<organism evidence="1 2">
    <name type="scientific">Gigaspora margarita</name>
    <dbReference type="NCBI Taxonomy" id="4874"/>
    <lineage>
        <taxon>Eukaryota</taxon>
        <taxon>Fungi</taxon>
        <taxon>Fungi incertae sedis</taxon>
        <taxon>Mucoromycota</taxon>
        <taxon>Glomeromycotina</taxon>
        <taxon>Glomeromycetes</taxon>
        <taxon>Diversisporales</taxon>
        <taxon>Gigasporaceae</taxon>
        <taxon>Gigaspora</taxon>
    </lineage>
</organism>
<feature type="non-terminal residue" evidence="1">
    <location>
        <position position="129"/>
    </location>
</feature>
<evidence type="ECO:0000313" key="1">
    <source>
        <dbReference type="EMBL" id="CAG8703424.1"/>
    </source>
</evidence>
<keyword evidence="2" id="KW-1185">Reference proteome</keyword>